<dbReference type="EMBL" id="JAVHNQ010000013">
    <property type="protein sequence ID" value="KAK6334107.1"/>
    <property type="molecule type" value="Genomic_DNA"/>
</dbReference>
<dbReference type="InterPro" id="IPR023213">
    <property type="entry name" value="CAT-like_dom_sf"/>
</dbReference>
<sequence length="446" mass="49575">MAHSKINWRQTADGIWERDFCPIEKFLHFATTASPLYNQWIVQSGVVLPRTNNLSVDAIKDAWLCLRYMHPLIGCSITATGFQYRVQDEDEILRWVEATVKVDRSGRSGQELAVAVQAPDSSELYFLPETREVFIQTRHELIDGVGCMMLLNNLLKALREGGSPKFSLKGQIARLAPSVAELMHAENPPYEVITGPQKYIAEYSVSEQIGLKLGPVNLDAASKPRRWAHEFSEAETAVMLRVCKQRGITITHAATAASSQASLDQSGQESGHLRSLFCVNVREFLPKPYNSPDYAVSAYFTIGLPKIPVSAAGDPLKLANEIKDFYNDTKFDSNNVAYAGPLLEGLEDAIREAAANDIPPNSTIVSSWGLADRYITEPYEDFWGNVTTATPTTGLFVYSAKNRLRLVLVYNSTFYGDDSMRGFMKGTVERLGKFLGLHIPSNIPVR</sequence>
<proteinExistence type="predicted"/>
<dbReference type="AlphaFoldDB" id="A0AAV9U283"/>
<accession>A0AAV9U283</accession>
<dbReference type="PANTHER" id="PTHR42034">
    <property type="entry name" value="CHROMOSOME 7, WHOLE GENOME SHOTGUN SEQUENCE-RELATED"/>
    <property type="match status" value="1"/>
</dbReference>
<reference evidence="1 2" key="1">
    <citation type="submission" date="2019-10" db="EMBL/GenBank/DDBJ databases">
        <authorList>
            <person name="Palmer J.M."/>
        </authorList>
    </citation>
    <scope>NUCLEOTIDE SEQUENCE [LARGE SCALE GENOMIC DNA]</scope>
    <source>
        <strain evidence="1 2">TWF696</strain>
    </source>
</reference>
<gene>
    <name evidence="1" type="ORF">TWF696_002609</name>
</gene>
<organism evidence="1 2">
    <name type="scientific">Orbilia brochopaga</name>
    <dbReference type="NCBI Taxonomy" id="3140254"/>
    <lineage>
        <taxon>Eukaryota</taxon>
        <taxon>Fungi</taxon>
        <taxon>Dikarya</taxon>
        <taxon>Ascomycota</taxon>
        <taxon>Pezizomycotina</taxon>
        <taxon>Orbiliomycetes</taxon>
        <taxon>Orbiliales</taxon>
        <taxon>Orbiliaceae</taxon>
        <taxon>Orbilia</taxon>
    </lineage>
</organism>
<evidence type="ECO:0000313" key="1">
    <source>
        <dbReference type="EMBL" id="KAK6334107.1"/>
    </source>
</evidence>
<name>A0AAV9U283_9PEZI</name>
<evidence type="ECO:0000313" key="2">
    <source>
        <dbReference type="Proteomes" id="UP001375240"/>
    </source>
</evidence>
<protein>
    <recommendedName>
        <fullName evidence="3">Acyltransferase</fullName>
    </recommendedName>
</protein>
<dbReference type="SUPFAM" id="SSF52777">
    <property type="entry name" value="CoA-dependent acyltransferases"/>
    <property type="match status" value="1"/>
</dbReference>
<dbReference type="Gene3D" id="3.30.559.30">
    <property type="entry name" value="Nonribosomal peptide synthetase, condensation domain"/>
    <property type="match status" value="1"/>
</dbReference>
<dbReference type="PANTHER" id="PTHR42034:SF1">
    <property type="entry name" value="CONDENSATION DOMAIN-CONTAINING PROTEIN"/>
    <property type="match status" value="1"/>
</dbReference>
<dbReference type="Gene3D" id="3.30.559.10">
    <property type="entry name" value="Chloramphenicol acetyltransferase-like domain"/>
    <property type="match status" value="1"/>
</dbReference>
<dbReference type="Proteomes" id="UP001375240">
    <property type="component" value="Unassembled WGS sequence"/>
</dbReference>
<keyword evidence="2" id="KW-1185">Reference proteome</keyword>
<evidence type="ECO:0008006" key="3">
    <source>
        <dbReference type="Google" id="ProtNLM"/>
    </source>
</evidence>
<comment type="caution">
    <text evidence="1">The sequence shown here is derived from an EMBL/GenBank/DDBJ whole genome shotgun (WGS) entry which is preliminary data.</text>
</comment>